<keyword evidence="2" id="KW-1185">Reference proteome</keyword>
<proteinExistence type="predicted"/>
<dbReference type="EMBL" id="AYSF01000029">
    <property type="protein sequence ID" value="ESU73399.1"/>
    <property type="molecule type" value="Genomic_DNA"/>
</dbReference>
<organism evidence="1 2">
    <name type="scientific">Geobacillus thermopakistaniensis (strain MAS1)</name>
    <dbReference type="NCBI Taxonomy" id="1408282"/>
    <lineage>
        <taxon>Bacteria</taxon>
        <taxon>Bacillati</taxon>
        <taxon>Bacillota</taxon>
        <taxon>Bacilli</taxon>
        <taxon>Bacillales</taxon>
        <taxon>Anoxybacillaceae</taxon>
        <taxon>Geobacillus</taxon>
    </lineage>
</organism>
<dbReference type="AlphaFoldDB" id="A0A7U9JDC5"/>
<dbReference type="Proteomes" id="UP000018339">
    <property type="component" value="Unassembled WGS sequence"/>
</dbReference>
<name>A0A7U9JDC5_GEOTM</name>
<gene>
    <name evidence="1" type="ORF">T260_03015</name>
</gene>
<sequence>MRTMAVRNLTINGSAFASGGTFHHVTVRGDATIRGDVECDRCKVFGSADMKGAVTARKLRLFGQANMDGSVRAEKMDVFGEADIRGHAHLQHLQLRGMVQVEGSVEAHAIRGYGELSVSGSCEAETVSLTGVVRIGQTLNAEQVELSLYFADSSIKEIGGRTIRIKRGKTWKAVHWLTRLSPLTATLVADAIEGDEIYLEHTKAAVVRGERVTIGPGCEIGLVEYRMAFAQDEHAAVKEKRQR</sequence>
<evidence type="ECO:0000313" key="2">
    <source>
        <dbReference type="Proteomes" id="UP000018339"/>
    </source>
</evidence>
<dbReference type="Pfam" id="PF04519">
    <property type="entry name" value="Bactofilin"/>
    <property type="match status" value="1"/>
</dbReference>
<protein>
    <submittedName>
        <fullName evidence="1">Bactofilin</fullName>
    </submittedName>
</protein>
<dbReference type="InterPro" id="IPR007607">
    <property type="entry name" value="BacA/B"/>
</dbReference>
<reference evidence="1 2" key="1">
    <citation type="journal article" date="2014" name="Genome Announc.">
        <title>Draft Genome Sequence of Geobacillus thermopakistaniensis Strain MAS1.</title>
        <authorList>
            <person name="Siddiqui M.A."/>
            <person name="Rashid N."/>
            <person name="Ayyampalayam S."/>
            <person name="Whitman W.B."/>
        </authorList>
    </citation>
    <scope>NUCLEOTIDE SEQUENCE [LARGE SCALE GENOMIC DNA]</scope>
    <source>
        <strain evidence="1 2">MAS1</strain>
    </source>
</reference>
<accession>A0A7U9JDC5</accession>
<comment type="caution">
    <text evidence="1">The sequence shown here is derived from an EMBL/GenBank/DDBJ whole genome shotgun (WGS) entry which is preliminary data.</text>
</comment>
<evidence type="ECO:0000313" key="1">
    <source>
        <dbReference type="EMBL" id="ESU73399.1"/>
    </source>
</evidence>